<dbReference type="EMBL" id="JAJJMB010002020">
    <property type="protein sequence ID" value="KAI3953908.1"/>
    <property type="molecule type" value="Genomic_DNA"/>
</dbReference>
<proteinExistence type="predicted"/>
<feature type="compositionally biased region" description="Acidic residues" evidence="1">
    <location>
        <begin position="92"/>
        <end position="123"/>
    </location>
</feature>
<keyword evidence="2" id="KW-0812">Transmembrane</keyword>
<accession>A0AAD4TBT1</accession>
<feature type="region of interest" description="Disordered" evidence="1">
    <location>
        <begin position="52"/>
        <end position="130"/>
    </location>
</feature>
<keyword evidence="4" id="KW-1185">Reference proteome</keyword>
<evidence type="ECO:0000313" key="4">
    <source>
        <dbReference type="Proteomes" id="UP001202328"/>
    </source>
</evidence>
<organism evidence="3 4">
    <name type="scientific">Papaver atlanticum</name>
    <dbReference type="NCBI Taxonomy" id="357466"/>
    <lineage>
        <taxon>Eukaryota</taxon>
        <taxon>Viridiplantae</taxon>
        <taxon>Streptophyta</taxon>
        <taxon>Embryophyta</taxon>
        <taxon>Tracheophyta</taxon>
        <taxon>Spermatophyta</taxon>
        <taxon>Magnoliopsida</taxon>
        <taxon>Ranunculales</taxon>
        <taxon>Papaveraceae</taxon>
        <taxon>Papaveroideae</taxon>
        <taxon>Papaver</taxon>
    </lineage>
</organism>
<gene>
    <name evidence="3" type="ORF">MKW98_017732</name>
</gene>
<feature type="transmembrane region" description="Helical" evidence="2">
    <location>
        <begin position="12"/>
        <end position="32"/>
    </location>
</feature>
<dbReference type="Proteomes" id="UP001202328">
    <property type="component" value="Unassembled WGS sequence"/>
</dbReference>
<keyword evidence="2" id="KW-0472">Membrane</keyword>
<evidence type="ECO:0000313" key="3">
    <source>
        <dbReference type="EMBL" id="KAI3953908.1"/>
    </source>
</evidence>
<name>A0AAD4TBT1_9MAGN</name>
<evidence type="ECO:0000256" key="1">
    <source>
        <dbReference type="SAM" id="MobiDB-lite"/>
    </source>
</evidence>
<dbReference type="AlphaFoldDB" id="A0AAD4TBT1"/>
<sequence>MLINITGWVTNLTVTFLCFLHTIWFCLEWFVIKLCCISIFFISPSVQEVAGENGQSTHLAEGNDDGSNADDARRLVENMEMSITEGTQIYGELEEGDEYGSEVGGDDEDEGDDDETDDDDNESDLQPGEVSVGKKIWTFFTTGSIMSSSTW</sequence>
<comment type="caution">
    <text evidence="3">The sequence shown here is derived from an EMBL/GenBank/DDBJ whole genome shotgun (WGS) entry which is preliminary data.</text>
</comment>
<reference evidence="3" key="1">
    <citation type="submission" date="2022-04" db="EMBL/GenBank/DDBJ databases">
        <title>A functionally conserved STORR gene fusion in Papaver species that diverged 16.8 million years ago.</title>
        <authorList>
            <person name="Catania T."/>
        </authorList>
    </citation>
    <scope>NUCLEOTIDE SEQUENCE</scope>
    <source>
        <strain evidence="3">S-188037</strain>
    </source>
</reference>
<keyword evidence="2" id="KW-1133">Transmembrane helix</keyword>
<evidence type="ECO:0000256" key="2">
    <source>
        <dbReference type="SAM" id="Phobius"/>
    </source>
</evidence>
<protein>
    <submittedName>
        <fullName evidence="3">Uncharacterized protein</fullName>
    </submittedName>
</protein>